<feature type="signal peptide" evidence="1">
    <location>
        <begin position="1"/>
        <end position="18"/>
    </location>
</feature>
<proteinExistence type="predicted"/>
<comment type="caution">
    <text evidence="4">The sequence shown here is derived from an EMBL/GenBank/DDBJ whole genome shotgun (WGS) entry which is preliminary data.</text>
</comment>
<evidence type="ECO:0000313" key="4">
    <source>
        <dbReference type="EMBL" id="TVO74833.1"/>
    </source>
</evidence>
<keyword evidence="5" id="KW-1185">Reference proteome</keyword>
<keyword evidence="1" id="KW-0732">Signal</keyword>
<dbReference type="RefSeq" id="WP_144358919.1">
    <property type="nucleotide sequence ID" value="NZ_VMNH01000010.1"/>
</dbReference>
<dbReference type="InterPro" id="IPR031489">
    <property type="entry name" value="Peptidase_M99"/>
</dbReference>
<dbReference type="Gene3D" id="3.40.630.10">
    <property type="entry name" value="Zn peptidases"/>
    <property type="match status" value="1"/>
</dbReference>
<evidence type="ECO:0000259" key="3">
    <source>
        <dbReference type="Pfam" id="PF17129"/>
    </source>
</evidence>
<gene>
    <name evidence="4" type="ORF">FHP88_10065</name>
</gene>
<dbReference type="Pfam" id="PF17129">
    <property type="entry name" value="Peptidase_M99_C"/>
    <property type="match status" value="1"/>
</dbReference>
<feature type="domain" description="Metallo-carboxypeptidase C-terminal" evidence="3">
    <location>
        <begin position="337"/>
        <end position="431"/>
    </location>
</feature>
<name>A0A557SBP0_9GAMM</name>
<evidence type="ECO:0000259" key="2">
    <source>
        <dbReference type="Pfam" id="PF17033"/>
    </source>
</evidence>
<dbReference type="OrthoDB" id="9782876at2"/>
<reference evidence="4 5" key="1">
    <citation type="submission" date="2019-07" db="EMBL/GenBank/DDBJ databases">
        <title>The pathways for chlorine oxyanion respiration interact through the shared metabolite chlorate.</title>
        <authorList>
            <person name="Barnum T.P."/>
            <person name="Cheng Y."/>
            <person name="Hill K.A."/>
            <person name="Lucas L.N."/>
            <person name="Carlson H.K."/>
            <person name="Coates J.D."/>
        </authorList>
    </citation>
    <scope>NUCLEOTIDE SEQUENCE [LARGE SCALE GENOMIC DNA]</scope>
    <source>
        <strain evidence="4 5">BK-1</strain>
    </source>
</reference>
<dbReference type="Proteomes" id="UP000316649">
    <property type="component" value="Unassembled WGS sequence"/>
</dbReference>
<feature type="chain" id="PRO_5021908733" evidence="1">
    <location>
        <begin position="19"/>
        <end position="448"/>
    </location>
</feature>
<dbReference type="Pfam" id="PF17033">
    <property type="entry name" value="Peptidase_M99"/>
    <property type="match status" value="1"/>
</dbReference>
<organism evidence="4 5">
    <name type="scientific">Sedimenticola selenatireducens</name>
    <dbReference type="NCBI Taxonomy" id="191960"/>
    <lineage>
        <taxon>Bacteria</taxon>
        <taxon>Pseudomonadati</taxon>
        <taxon>Pseudomonadota</taxon>
        <taxon>Gammaproteobacteria</taxon>
        <taxon>Chromatiales</taxon>
        <taxon>Sedimenticolaceae</taxon>
        <taxon>Sedimenticola</taxon>
    </lineage>
</organism>
<dbReference type="InterPro" id="IPR033397">
    <property type="entry name" value="Metallo_peptidase_C"/>
</dbReference>
<feature type="domain" description="D,L-carboxypeptidase peptidase" evidence="2">
    <location>
        <begin position="20"/>
        <end position="264"/>
    </location>
</feature>
<accession>A0A557SBP0</accession>
<dbReference type="EMBL" id="VMNH01000010">
    <property type="protein sequence ID" value="TVO74833.1"/>
    <property type="molecule type" value="Genomic_DNA"/>
</dbReference>
<evidence type="ECO:0000313" key="5">
    <source>
        <dbReference type="Proteomes" id="UP000316649"/>
    </source>
</evidence>
<dbReference type="SUPFAM" id="SSF53187">
    <property type="entry name" value="Zn-dependent exopeptidases"/>
    <property type="match status" value="1"/>
</dbReference>
<dbReference type="AlphaFoldDB" id="A0A557SBP0"/>
<sequence>MKQLTLLLLLLFTQSVLADDRLEFSLHKIDSGVPGPTILVVGGIQGDEPGGFHAASLLATDYQVTQGSIWVVPNLNFESIIKRSRGVYGDMNRKFARMKTTDPDYSEVERIKSLIRSPEVDFIFNMHDGSGFYRSQNIDSQHNPNRWGQSIIIDQEKLDTPKYSDVGTFAREVTEQVNQQLLSEEHRYHVKNTHTRQGNAEMEKTLTYYAINNGKAAVGIEASKNLPTHERVYYHLNALEAFMQRLGIKFTRSFKLEPLLVKQTIDNNIRIALHENRLLLDVAEARRRINYLPMKRDARIEFTASNPLVAITSKGNGYHVNYGNRNLTFLHPQFFEYDTSLNAIDMHVDGSRSNVNLGSIVTVAEHFSVDPLEGYRINVIGWTRKGIDNEVGYEIKRDHISRHFSVDLSGTLFRVEVYHEEKFCGMVLVKFAGAQEDQHASLEQKNES</sequence>
<dbReference type="CDD" id="cd06243">
    <property type="entry name" value="M14_CP_Csd4-like"/>
    <property type="match status" value="1"/>
</dbReference>
<protein>
    <submittedName>
        <fullName evidence="4">Deacylase</fullName>
    </submittedName>
</protein>
<evidence type="ECO:0000256" key="1">
    <source>
        <dbReference type="SAM" id="SignalP"/>
    </source>
</evidence>